<dbReference type="OrthoDB" id="2270168at2759"/>
<feature type="signal peptide" evidence="1">
    <location>
        <begin position="1"/>
        <end position="21"/>
    </location>
</feature>
<feature type="chain" id="PRO_5002138131" evidence="1">
    <location>
        <begin position="22"/>
        <end position="105"/>
    </location>
</feature>
<keyword evidence="3" id="KW-1185">Reference proteome</keyword>
<evidence type="ECO:0000256" key="1">
    <source>
        <dbReference type="SAM" id="SignalP"/>
    </source>
</evidence>
<reference evidence="2 3" key="1">
    <citation type="submission" date="2014-09" db="EMBL/GenBank/DDBJ databases">
        <authorList>
            <person name="Ellenberger Sabrina"/>
        </authorList>
    </citation>
    <scope>NUCLEOTIDE SEQUENCE [LARGE SCALE GENOMIC DNA]</scope>
    <source>
        <strain evidence="2 3">CBS 412.66</strain>
    </source>
</reference>
<evidence type="ECO:0000313" key="2">
    <source>
        <dbReference type="EMBL" id="CEP14496.1"/>
    </source>
</evidence>
<name>A0A0B7NHV3_9FUNG</name>
<dbReference type="Proteomes" id="UP000054107">
    <property type="component" value="Unassembled WGS sequence"/>
</dbReference>
<proteinExistence type="predicted"/>
<keyword evidence="1" id="KW-0732">Signal</keyword>
<dbReference type="EMBL" id="LN731291">
    <property type="protein sequence ID" value="CEP14496.1"/>
    <property type="molecule type" value="Genomic_DNA"/>
</dbReference>
<protein>
    <submittedName>
        <fullName evidence="2">Uncharacterized protein</fullName>
    </submittedName>
</protein>
<gene>
    <name evidence="2" type="primary">PARPA_08679.1 scaffold 33736</name>
</gene>
<organism evidence="2 3">
    <name type="scientific">Parasitella parasitica</name>
    <dbReference type="NCBI Taxonomy" id="35722"/>
    <lineage>
        <taxon>Eukaryota</taxon>
        <taxon>Fungi</taxon>
        <taxon>Fungi incertae sedis</taxon>
        <taxon>Mucoromycota</taxon>
        <taxon>Mucoromycotina</taxon>
        <taxon>Mucoromycetes</taxon>
        <taxon>Mucorales</taxon>
        <taxon>Mucorineae</taxon>
        <taxon>Mucoraceae</taxon>
        <taxon>Parasitella</taxon>
    </lineage>
</organism>
<accession>A0A0B7NHV3</accession>
<dbReference type="AlphaFoldDB" id="A0A0B7NHV3"/>
<evidence type="ECO:0000313" key="3">
    <source>
        <dbReference type="Proteomes" id="UP000054107"/>
    </source>
</evidence>
<sequence>MATRSLLIVVILAVFIALSKAAPANTTTTAKPSVIKTANVSLKTSQHSASKTIRSSASASKPTGYLTKGLPASIFPTNSFHLSDSNPLYDGLKTLSLQAKATNSA</sequence>